<feature type="signal peptide" evidence="1">
    <location>
        <begin position="1"/>
        <end position="21"/>
    </location>
</feature>
<keyword evidence="1" id="KW-0732">Signal</keyword>
<gene>
    <name evidence="2" type="ORF">SAMN05661093_09355</name>
</gene>
<evidence type="ECO:0000313" key="3">
    <source>
        <dbReference type="Proteomes" id="UP000192674"/>
    </source>
</evidence>
<reference evidence="2 3" key="1">
    <citation type="submission" date="2017-04" db="EMBL/GenBank/DDBJ databases">
        <authorList>
            <person name="Afonso C.L."/>
            <person name="Miller P.J."/>
            <person name="Scott M.A."/>
            <person name="Spackman E."/>
            <person name="Goraichik I."/>
            <person name="Dimitrov K.M."/>
            <person name="Suarez D.L."/>
            <person name="Swayne D.E."/>
        </authorList>
    </citation>
    <scope>NUCLEOTIDE SEQUENCE [LARGE SCALE GENOMIC DNA]</scope>
    <source>
        <strain evidence="2 3">DSM 43828</strain>
    </source>
</reference>
<evidence type="ECO:0008006" key="4">
    <source>
        <dbReference type="Google" id="ProtNLM"/>
    </source>
</evidence>
<feature type="chain" id="PRO_5010998970" description="Lipoprotein" evidence="1">
    <location>
        <begin position="22"/>
        <end position="129"/>
    </location>
</feature>
<protein>
    <recommendedName>
        <fullName evidence="4">Lipoprotein</fullName>
    </recommendedName>
</protein>
<dbReference type="RefSeq" id="WP_084433629.1">
    <property type="nucleotide sequence ID" value="NZ_FWXV01000012.1"/>
</dbReference>
<dbReference type="InterPro" id="IPR038468">
    <property type="entry name" value="MmpS_C"/>
</dbReference>
<dbReference type="EMBL" id="FWXV01000012">
    <property type="protein sequence ID" value="SMD25776.1"/>
    <property type="molecule type" value="Genomic_DNA"/>
</dbReference>
<proteinExistence type="predicted"/>
<dbReference type="Proteomes" id="UP000192674">
    <property type="component" value="Unassembled WGS sequence"/>
</dbReference>
<keyword evidence="3" id="KW-1185">Reference proteome</keyword>
<dbReference type="AlphaFoldDB" id="A0A1Y5Y4U5"/>
<dbReference type="OrthoDB" id="4222103at2"/>
<accession>A0A1Y5Y4U5</accession>
<evidence type="ECO:0000256" key="1">
    <source>
        <dbReference type="SAM" id="SignalP"/>
    </source>
</evidence>
<dbReference type="PROSITE" id="PS51257">
    <property type="entry name" value="PROKAR_LIPOPROTEIN"/>
    <property type="match status" value="1"/>
</dbReference>
<evidence type="ECO:0000313" key="2">
    <source>
        <dbReference type="EMBL" id="SMD25776.1"/>
    </source>
</evidence>
<organism evidence="2 3">
    <name type="scientific">Kibdelosporangium aridum</name>
    <dbReference type="NCBI Taxonomy" id="2030"/>
    <lineage>
        <taxon>Bacteria</taxon>
        <taxon>Bacillati</taxon>
        <taxon>Actinomycetota</taxon>
        <taxon>Actinomycetes</taxon>
        <taxon>Pseudonocardiales</taxon>
        <taxon>Pseudonocardiaceae</taxon>
        <taxon>Kibdelosporangium</taxon>
    </lineage>
</organism>
<name>A0A1Y5Y4U5_KIBAR</name>
<dbReference type="Gene3D" id="2.60.40.2880">
    <property type="entry name" value="MmpS1-5, C-terminal soluble domain"/>
    <property type="match status" value="1"/>
</dbReference>
<sequence length="129" mass="13330">MKVSIALGATAVIGVLVGASACSNPSGKSWAITYEVSDQGGGTLSEVSWADSPDRYEDKVVQREMAGPVGVPWKQDVVVTAGQKAIVTAKPTGRLRLTCRILLDGTKELAKATAPAAGDPVTCEKVTDS</sequence>